<evidence type="ECO:0000313" key="3">
    <source>
        <dbReference type="Proteomes" id="UP000823749"/>
    </source>
</evidence>
<accession>A0AAV6JI73</accession>
<evidence type="ECO:0000256" key="1">
    <source>
        <dbReference type="SAM" id="MobiDB-lite"/>
    </source>
</evidence>
<protein>
    <submittedName>
        <fullName evidence="2">Uncharacterized protein</fullName>
    </submittedName>
</protein>
<organism evidence="2 3">
    <name type="scientific">Rhododendron griersonianum</name>
    <dbReference type="NCBI Taxonomy" id="479676"/>
    <lineage>
        <taxon>Eukaryota</taxon>
        <taxon>Viridiplantae</taxon>
        <taxon>Streptophyta</taxon>
        <taxon>Embryophyta</taxon>
        <taxon>Tracheophyta</taxon>
        <taxon>Spermatophyta</taxon>
        <taxon>Magnoliopsida</taxon>
        <taxon>eudicotyledons</taxon>
        <taxon>Gunneridae</taxon>
        <taxon>Pentapetalae</taxon>
        <taxon>asterids</taxon>
        <taxon>Ericales</taxon>
        <taxon>Ericaceae</taxon>
        <taxon>Ericoideae</taxon>
        <taxon>Rhodoreae</taxon>
        <taxon>Rhododendron</taxon>
    </lineage>
</organism>
<dbReference type="AlphaFoldDB" id="A0AAV6JI73"/>
<dbReference type="Proteomes" id="UP000823749">
    <property type="component" value="Chromosome 7"/>
</dbReference>
<comment type="caution">
    <text evidence="2">The sequence shown here is derived from an EMBL/GenBank/DDBJ whole genome shotgun (WGS) entry which is preliminary data.</text>
</comment>
<keyword evidence="3" id="KW-1185">Reference proteome</keyword>
<feature type="region of interest" description="Disordered" evidence="1">
    <location>
        <begin position="151"/>
        <end position="181"/>
    </location>
</feature>
<reference evidence="2" key="1">
    <citation type="submission" date="2020-08" db="EMBL/GenBank/DDBJ databases">
        <title>Plant Genome Project.</title>
        <authorList>
            <person name="Zhang R.-G."/>
        </authorList>
    </citation>
    <scope>NUCLEOTIDE SEQUENCE</scope>
    <source>
        <strain evidence="2">WSP0</strain>
        <tissue evidence="2">Leaf</tissue>
    </source>
</reference>
<proteinExistence type="predicted"/>
<gene>
    <name evidence="2" type="ORF">RHGRI_020953</name>
</gene>
<evidence type="ECO:0000313" key="2">
    <source>
        <dbReference type="EMBL" id="KAG5540886.1"/>
    </source>
</evidence>
<sequence>MVTTATMLILILCFYRNPREKIVIVRKDLHNKTAPTPRNDVSSPLLLQELEGEAVVDSGKGANGQERMLIGQNVTSPGPTLGQGKIPQVHYRSTKVVHTGEVNDHIHEREVPSNQFSEMIAAFKKLAVTQKVMLKHMEEWSPIKIGSQASLSKGEVKERVSTSKDRSRLGKEPVGAGEMPKSWYEPVRRPYVDEETSVMGQG</sequence>
<name>A0AAV6JI73_9ERIC</name>
<feature type="compositionally biased region" description="Basic and acidic residues" evidence="1">
    <location>
        <begin position="154"/>
        <end position="171"/>
    </location>
</feature>
<dbReference type="EMBL" id="JACTNZ010000007">
    <property type="protein sequence ID" value="KAG5540886.1"/>
    <property type="molecule type" value="Genomic_DNA"/>
</dbReference>